<dbReference type="Proteomes" id="UP000075025">
    <property type="component" value="Unassembled WGS sequence"/>
</dbReference>
<evidence type="ECO:0000313" key="1">
    <source>
        <dbReference type="EMBL" id="KTR94264.1"/>
    </source>
</evidence>
<sequence length="96" mass="9874">MTAFVDAGGTCTNPVDSRLSLATSSIDCLGPNGAMQTIAVFATPAEAESWFAAQKAVKVTGSTSYLLGENWAMVGEGTSMNSAQKLGVRDQSLVSP</sequence>
<name>A0A147EWT0_MICTE</name>
<dbReference type="PATRIC" id="fig|2033.6.peg.3045"/>
<dbReference type="RefSeq" id="WP_058623868.1">
    <property type="nucleotide sequence ID" value="NZ_LDRT01000058.1"/>
</dbReference>
<evidence type="ECO:0000313" key="2">
    <source>
        <dbReference type="Proteomes" id="UP000075025"/>
    </source>
</evidence>
<dbReference type="AlphaFoldDB" id="A0A147EWT0"/>
<proteinExistence type="predicted"/>
<reference evidence="1 2" key="1">
    <citation type="journal article" date="2016" name="Front. Microbiol.">
        <title>Genomic Resource of Rice Seed Associated Bacteria.</title>
        <authorList>
            <person name="Midha S."/>
            <person name="Bansal K."/>
            <person name="Sharma S."/>
            <person name="Kumar N."/>
            <person name="Patil P.P."/>
            <person name="Chaudhry V."/>
            <person name="Patil P.B."/>
        </authorList>
    </citation>
    <scope>NUCLEOTIDE SEQUENCE [LARGE SCALE GENOMIC DNA]</scope>
    <source>
        <strain evidence="1 2">NS220</strain>
    </source>
</reference>
<dbReference type="OrthoDB" id="5124592at2"/>
<gene>
    <name evidence="1" type="ORF">NS220_09720</name>
</gene>
<dbReference type="EMBL" id="LDRT01000058">
    <property type="protein sequence ID" value="KTR94264.1"/>
    <property type="molecule type" value="Genomic_DNA"/>
</dbReference>
<protein>
    <submittedName>
        <fullName evidence="1">Uncharacterized protein</fullName>
    </submittedName>
</protein>
<organism evidence="1 2">
    <name type="scientific">Microbacterium testaceum</name>
    <name type="common">Aureobacterium testaceum</name>
    <name type="synonym">Brevibacterium testaceum</name>
    <dbReference type="NCBI Taxonomy" id="2033"/>
    <lineage>
        <taxon>Bacteria</taxon>
        <taxon>Bacillati</taxon>
        <taxon>Actinomycetota</taxon>
        <taxon>Actinomycetes</taxon>
        <taxon>Micrococcales</taxon>
        <taxon>Microbacteriaceae</taxon>
        <taxon>Microbacterium</taxon>
    </lineage>
</organism>
<comment type="caution">
    <text evidence="1">The sequence shown here is derived from an EMBL/GenBank/DDBJ whole genome shotgun (WGS) entry which is preliminary data.</text>
</comment>
<accession>A0A147EWT0</accession>